<dbReference type="PROSITE" id="PS50075">
    <property type="entry name" value="CARRIER"/>
    <property type="match status" value="4"/>
</dbReference>
<dbReference type="InterPro" id="IPR049551">
    <property type="entry name" value="PKS_DH_C"/>
</dbReference>
<keyword evidence="7" id="KW-0012">Acyltransferase</keyword>
<feature type="domain" description="Ketosynthase family 3 (KS3)" evidence="11">
    <location>
        <begin position="1007"/>
        <end position="1432"/>
    </location>
</feature>
<evidence type="ECO:0000256" key="9">
    <source>
        <dbReference type="SAM" id="MobiDB-lite"/>
    </source>
</evidence>
<feature type="region of interest" description="Disordered" evidence="9">
    <location>
        <begin position="2477"/>
        <end position="2499"/>
    </location>
</feature>
<dbReference type="GO" id="GO:0033068">
    <property type="term" value="P:macrolide biosynthetic process"/>
    <property type="evidence" value="ECO:0007669"/>
    <property type="project" value="UniProtKB-ARBA"/>
</dbReference>
<dbReference type="GO" id="GO:0006633">
    <property type="term" value="P:fatty acid biosynthetic process"/>
    <property type="evidence" value="ECO:0007669"/>
    <property type="project" value="InterPro"/>
</dbReference>
<dbReference type="Pfam" id="PF16197">
    <property type="entry name" value="KAsynt_C_assoc"/>
    <property type="match status" value="4"/>
</dbReference>
<dbReference type="InterPro" id="IPR036736">
    <property type="entry name" value="ACP-like_sf"/>
</dbReference>
<dbReference type="Pfam" id="PF08659">
    <property type="entry name" value="KR"/>
    <property type="match status" value="3"/>
</dbReference>
<dbReference type="PROSITE" id="PS00606">
    <property type="entry name" value="KS3_1"/>
    <property type="match status" value="3"/>
</dbReference>
<evidence type="ECO:0000259" key="11">
    <source>
        <dbReference type="PROSITE" id="PS52004"/>
    </source>
</evidence>
<dbReference type="PANTHER" id="PTHR43775:SF51">
    <property type="entry name" value="INACTIVE PHENOLPHTHIOCEROL SYNTHESIS POLYKETIDE SYNTHASE TYPE I PKS1-RELATED"/>
    <property type="match status" value="1"/>
</dbReference>
<dbReference type="Pfam" id="PF22953">
    <property type="entry name" value="SpnB_Rossmann"/>
    <property type="match status" value="1"/>
</dbReference>
<keyword evidence="3" id="KW-0597">Phosphoprotein</keyword>
<dbReference type="Gene3D" id="3.40.47.10">
    <property type="match status" value="4"/>
</dbReference>
<dbReference type="SUPFAM" id="SSF51735">
    <property type="entry name" value="NAD(P)-binding Rossmann-fold domains"/>
    <property type="match status" value="6"/>
</dbReference>
<gene>
    <name evidence="13" type="primary">almHI</name>
</gene>
<proteinExistence type="predicted"/>
<dbReference type="GO" id="GO:0031177">
    <property type="term" value="F:phosphopantetheine binding"/>
    <property type="evidence" value="ECO:0007669"/>
    <property type="project" value="InterPro"/>
</dbReference>
<dbReference type="PROSITE" id="PS52019">
    <property type="entry name" value="PKS_MFAS_DH"/>
    <property type="match status" value="1"/>
</dbReference>
<dbReference type="SMART" id="SM00825">
    <property type="entry name" value="PKS_KS"/>
    <property type="match status" value="4"/>
</dbReference>
<dbReference type="EMBL" id="KU568466">
    <property type="protein sequence ID" value="ANC94966.1"/>
    <property type="molecule type" value="Genomic_DNA"/>
</dbReference>
<feature type="region of interest" description="Disordered" evidence="9">
    <location>
        <begin position="5010"/>
        <end position="5029"/>
    </location>
</feature>
<evidence type="ECO:0000256" key="8">
    <source>
        <dbReference type="PROSITE-ProRule" id="PRU01363"/>
    </source>
</evidence>
<dbReference type="InterPro" id="IPR055123">
    <property type="entry name" value="SpnB-like_Rossmann"/>
</dbReference>
<dbReference type="InterPro" id="IPR016039">
    <property type="entry name" value="Thiolase-like"/>
</dbReference>
<dbReference type="CDD" id="cd08956">
    <property type="entry name" value="KR_3_FAS_SDR_x"/>
    <property type="match status" value="1"/>
</dbReference>
<feature type="domain" description="Ketosynthase family 3 (KS3)" evidence="11">
    <location>
        <begin position="10"/>
        <end position="419"/>
    </location>
</feature>
<evidence type="ECO:0000256" key="1">
    <source>
        <dbReference type="ARBA" id="ARBA00004792"/>
    </source>
</evidence>
<dbReference type="FunFam" id="3.40.366.10:FF:000002">
    <property type="entry name" value="Probable polyketide synthase 2"/>
    <property type="match status" value="4"/>
</dbReference>
<dbReference type="InterPro" id="IPR001227">
    <property type="entry name" value="Ac_transferase_dom_sf"/>
</dbReference>
<keyword evidence="2" id="KW-0596">Phosphopantetheine</keyword>
<dbReference type="PANTHER" id="PTHR43775">
    <property type="entry name" value="FATTY ACID SYNTHASE"/>
    <property type="match status" value="1"/>
</dbReference>
<dbReference type="CDD" id="cd00833">
    <property type="entry name" value="PKS"/>
    <property type="match status" value="4"/>
</dbReference>
<dbReference type="SUPFAM" id="SSF53901">
    <property type="entry name" value="Thiolase-like"/>
    <property type="match status" value="4"/>
</dbReference>
<evidence type="ECO:0000256" key="3">
    <source>
        <dbReference type="ARBA" id="ARBA00022553"/>
    </source>
</evidence>
<evidence type="ECO:0000256" key="5">
    <source>
        <dbReference type="ARBA" id="ARBA00023194"/>
    </source>
</evidence>
<dbReference type="Gene3D" id="3.30.70.3290">
    <property type="match status" value="4"/>
</dbReference>
<dbReference type="PROSITE" id="PS52004">
    <property type="entry name" value="KS3_2"/>
    <property type="match status" value="4"/>
</dbReference>
<evidence type="ECO:0000259" key="10">
    <source>
        <dbReference type="PROSITE" id="PS50075"/>
    </source>
</evidence>
<dbReference type="FunFam" id="3.40.47.10:FF:000019">
    <property type="entry name" value="Polyketide synthase type I"/>
    <property type="match status" value="3"/>
</dbReference>
<sequence length="5878" mass="612938">MAPKNGAQRSSDIAVVGMSCRLPGAPGIDEFWELLTSGGSAIERRADGTWRGSLEGAADFDAAFFGMSPRQAAAADPQQRLMLELGWTALEDAGIVPGSLAGTDTGVFVGIAADDYAALLHRSETPVSGHTATGLSRGMAANRLSYLLGLRGPSLAVDSAQSSSLVAVHLACESLRRGESDLAIVGGVSLILAENSTAGMELMGALSPDGRCYTFDARANGYVRGEGGACVVLKPLDRALADGDRVHCVIRGSAVNNDGGGSTLTTPHREAQEAVLRAAYERSGVGPDQVSYVELHGTGTPAGDPIEAAALGAVLGTARGRSTPLSVGSAKTNVGHLEAAAGLVGFVKAALCVREGVVPPSLNHATPNPAIPMDRLNLRVPTRLGTWPQPDEQATGRLRLAGVSSFGMGGTNAHVVVEEAPVPEEGEFVGDAPLAVVPVVVSGRSAGVVAELAFRMGGVAGSGRLVDVGLSSVVSRSVFEHRSVVLAESATELNTGLDALAAGVVSPGVVSGVVSGEGGRSVFVFPGAGAKWSGMAARLWAESGVFAESMARCEAAFEGLVDWRLSDVIAQVPGAVSLEREDVAQPASFAVMVSLAELWRSLGVVPDAVVGHSQGEIAAAVVAGGLSLEDGARAVVFRSRVAEEVLSGGGIASVRLSRAEVEERLAGGGGGLSVAVVNAPSSTVVAGELGELERFVAACEAEGVRARRLEFGYASHSVFVEPARGRLLEALADVRPVSGEIPFYSTVEAAVIDTASLDAGYWFGNLRRPVRFQETVEQLLADGFRVFVECGAHPVLTAAVQETAESVGRQVCAVGSLRREEGGLRRFLTSVAEAFVQGVDVTWPALFDDSRARTIDLPTYPFQRQHYWAPDGSASAALTLDSRPDETAAVPSDTTDLAGRLRREVVSLTAIEQVERLLDQVRDGVVTVLGLDAHAEVRAEATFKELGVESLTGVELKNHLRARTGLHVPTSLIYDCPTPLAAAHYLRDKLLGQSREQAVIHADNPVDEPIAIVGMGCRLPGGVSSPEGLWDLVASGVDAVSPFPTDRGWDVAGLFDPEPGVPGRTYVREGGFLHEAGEFDAGFFGISPREALAMDPQQRLLLETSWEALERAGIDPHSLRGSRTGVYAGVMAQEYGPRLHESADGYEGYLLTGSSSSVASGRISYVLGLEGPAVTVDTACSSSLVALHLAVRALRSGECDLALAGGVTVMAEPGMFVEFSRQRGLAADGRCKAFSDSADGTGWAEGAGVLLVERLSDAVRHGHRVLAVVRGSAVNQDGASNGLTAPSGRAQSRLIRRALADARLGVGDVDVVEAHGTGTRLGDPIEAQALLATYGQRDAGRPLWLGSLKSNVGHTQAAAGVAGVIKMVMAMRHGVLPKTLHVDEPTAEVDWSAGTVALLTEQLPWPRSERVRRAGVSSFGVSGTNAHVVVEEAPVPEEGEFVGDAPLAVVPVVVSGRSAGVVRELAGQMGGVAGSGRLVDVGLSSVVSRSVFEHRSVVLAEDSAELNTGLDALAAGVPSSGVVSGVVSGEGGRSVFVFPGQGTQWVGMAVRLWAESAVFAESMARCEAAFEGLVDWRLADVLGDEVALERVEVVQPASFAVMVSFAELWRSLGVVPDAVVGHSQGEIAAAVVAGGLSLEDGARVVVLRARLIGRELAGHGGMASVALPVGVVEERLGRWAGRLGVAVVNGPSATVVAGDTDAVAEFVTTCESEGVRARRLPVDYASHSAHVETLAAELEEILADVRPVSGEIPFYSTVEAAAIDTALLDAGYWFGNLRRPVRFQETVERLLADGFPVFVEASAHPVLTAAVQETAESMGRQVCAVGSLRRDEGGLRRFLTSAAEAFVQGVDVTWPALFDDTGARLVDLPTYPFQHQRYWLESRPSAAVVPSGTQDGLSYEVTWKSLSLPESVRLDGRWLLVVPEHLDADGTRVAHDVEQALTTHGATVHTLALDPATADFDGRFSRMFEEATDVTGILSLLGLAVGPHPEHGEVPLGVATSLTLTLTLTRQALRAGFGVPVWAVTRGAVSVVPGEVPETAGAQLWALGRVAALELPDRWGGLIDLPADTDARSVGLAVRALAAGIAAGEDQLAVRPSGAYGRRLVRATARRGRKDWRPQGTVLLAGGLDAVAEPLVRWLLTDGADRVVLADPALTELPAALSDVAQRVTTAAAPDLADRAVLAALVTEYAPAMVVVVPPAVELAPLESTSPADLAAAVAAKSATAAHFDALLDGPRAPELVLISSVAGIWGGVRQGAYAVGAAHLDALAARRRARGLPTVSVAWTPWAGSVTADGSAAESMRQYGIAPLEPQTALAELNRALGSGTGDAAVADVDWEQFLASFTSVRPTVLFDELPEVRRLRQAEAAAMADQAARIGAPGGTELARSLRDKPRNAQRKALLELVTAHVAAVLGEGAPDAIDQSRAFKDIGFTSMTAMELRNRLKEATGLTLPASLVFDHPHPRALADHLREELLGEDDAERTDSEPNTPSGPPPAGQDEPIAIIGMACRLPGDVGTPDELWELLETGRDAITDLPVNRGWDVAGLYDPDPDAAGRAYVREGGFLHDAAEFDAGFFGISPREALAMDPQQRIILELAWESFERAGLDPAGRRGSRTGVFMGTNGQHYMPLLQNGSESFDGYLGTGNSASVMSGRISYTLGLEGPALTVDTACSSSLVALHLAVRALRSGECDLALAGGATVMSTPEVLVEFSRQRAVAADGRCKAFSASADGFGPAEGAGVLLVERLSDAVRHGHRVLAVVRGSAVNQDGASNGLTAPNGPSQQRVIRQALADARLGVGDVDVVEAHGTGTRLGDPIEAQALLATYGQRDAGRPLWLGSLKSNVGHTQAAAGVAGVIKMVMAMRHGVLPKTLHVDEASPHVDWSAGAVALLMEQEPWPEVGRPRRAAVSSFGLSGTNAHVVLEEAPVPEEGEFVGDAPLAVVPVVVSGRSAGVVAELASRMGEVAVSGRLVDVGLSSVVSRSVFEHRSVVLAEESVDLSAGLDALAAGVVSPGVVSGVVSVEGGRSVFVFPGQGTQWVGMAARLWAESAVFAESMARCEAAFEGLLDWRLADVLGDEVALERVEVVQPVAFAVMVSLAELWRSLGVVPDAVVGHSQGEIAAAVVAGGLSLEDGARVVVLRARLIGRELAGHGGMASVALPVAVVEERLARWAGRLGVAVVNGPSATVVAGDTDAVAEFVTTCESEGVRARRLPVDYASHSAHVETLAAELEEILADVRPVSGEIPFYSTVEAGLVDTASLDAGYWFGNLRRPVRFQETVEQLLADGFPVFVEASAHPVLTGAVQETAESVGRQVCAVGSLRREEGGLGRFLTSVAEAFVQGVEVSWPALFEGTGARTIDLPTYPFQRRRYWLESRPSAAVVPSGTQDGLSYEVTWKSLSLPESVRLDGRWLLVVPEHLDADGTRVAHDIQHALTTHGATVSHLTVDVKATDRTDLSARLTTTAAEEQEPLGGILSLLGWAEGAQVDRPTVPIAIATSLALVQAVGDAGFGVPVWAVTRGAVSVVPGEVPETAGAQLWALGRVAALELPDRWGGLIDLPADADARTAGLAVRALAAGIAAGEDQLAVRPSGAYGRRVVQAGHRKPKGAKPEWRPRGTVLVTGGMGAIGTRVARWLARNGAEHLVLTGRRGAGTPGADELAGELRASGVQVTLAACDASDRAALAALIDAHPPTAVFHTAGVLNDGTVDTLTPGRLDGVLGPKATAAVHLHELTAHLDLDAFVLFASVTGVWGNGGQAAYAMANAALDALAEQRRAGGLAATSISWGLWGGGGMAEGNGEVSLNRRGIRALEPATGIEALQRTLDQDATCRTVVDVDWSEFAPRTAALRRGRLFADLPEARRALGSEGAAQEGAGAAESAATFAERIASLPEPEQRRILVELVRAEAAAVLRHDTTELLAPRRSFKDAGFDSLTALELRNRLSTASGVVLPVTVVFDHPNPGALADFLYGEALGLSAQHVAGSDQADTARPAIAPEEPIAIVGMACRYPGEAHSPEELWKLLMDERDVIGPMPTDRGWDVAGLFDPEPGVPGRTYVREGGFLYEAGEFDAGFFGISPREALAMDPQQRLLLETSWEALERAGIDPNSLRGSRTGVYAGMFHQEYAARLHEAPAEFEGHLLTGTSGSVASGRISYVLGLEGPAVTVDTACSSSLVALHLAVRALRSGECDLALAGGVTVMAEPGVFVEFSRQRGLASDGRCKAFSDSADGTGWAEGVGVLAVERLSDAVRHGHRVLAVVRGSAVNQDGASNGLTAPNGPSQQRVIRQALADARLGVGDVDVGEAHGTGTRLGDPIEAQALLATYGQRDAGRPLWLGSLKSNVGHTQAAAGVAGVIKMVMAMRDGVLPKTLHVDEPSAEVDWSAGAVSLLTEQEPWPRGERVRRAGVSAFGVSGTNAHVVLEEAPDVRESVEPGAAGLLPVVPVVVSGRSAGVVAELASRMGGVAGSGRLVDVGWSSVVSRSVFEHRSVVLAENATELNTGLDALAAGDGLSPGVVSGVVSGEGGRSVFVFPGAGAKWSGMAARLWAESGVFAESMARCEAAFEGLVDWRLSDVIAQVPGAVSLEREDVAQPASFAVMVSLAELWRSLGVVPDAVVGHSQGEIAAAVVAGGLSLEDGARAVVFRSRVAEEVLSGGGIASVRLSRAEVEERLAGGGGGLSVAVVNAPSSTVVAGELGELERFVAACEAEGVRARRLEFGYASHSVFVEPARGRLLEALADVRPVSGEIPFYSTVEAAVIDTASLDAGYWFRNLRRPVRFQETVERLLADGFRVFVECGAHPVLTAAVQETAESVGRQVCAVGSLRREEGGLRRFLTSVAEAFVQGVDVTWPGLFDDTGARTVDLPTYPFQRQHYWAQASPAGTGSSAAARFGMTWEEHPLLSGALPLAESGELLLVGRISPASHSWIADHTVAGTALLPGTAFVGMALHAAAVVGCAGVEELSIEAPLPVHGGIRLQVVIDEPDSSDRRRVSVFARPEAEDGHTGRWTRHATGVLTPAAAPDPGRPQWSREAWPPSGSVRAEGAELYDRFSALGYEYGEVFAGVEAVWLREGEVFAEVRLPAGAAPDAERFGVHPGLLDAALQPWLLGDFLSRPDDGSVLLPFAWRGITLYATGADALRVRLGPAGEGAMSLEAVDLAGAPVLSMDALVLRPLAQDRLVELVGGTMSAPLYRVDWQRSPIANTAPSATVLFGSFPSGATRRWAVVGQGGAAARYATADPGTGCVGVFPDLDALRTALDSGAERPDIVLADFGARPGTAAPHGTALADGVRDTARRGLALVQGWLSDERFAAARLAVLTEHAVATEADERQVDLAGSALWGLMRSAQTEHPDRFVLVEHDGQDASYQALPAALDSGIPQLALRSGKVRTPGLAVLPTPGDGLTATGTGFDPEGTVLVTGATGTLGSLLARHLVTAHGVRHLLLLSRSGRDAGRAAELERELTGLGAEFQLLSCDATDRVALQEALATVPAAHPLTAVIHTAGVLDDGVVEALTPERLDRVLRPKADAALNLHELTAGMPLKAFVLYSGAVGLLGGAGQANYAAANAFLDGLAQYRHAQGLPAVSLAWGLWSAASTFTGHLGEVDLRRMERSGIAPLTNEQGLELLDRALGAAAGADAPQICAMRLDTAALRRQAAEHGPASVPLLLRMLAAPAVRRGAARTGRGARAASAVTDVPSRAQDLRERLAGLDTAGRRDELLAVAQAQLADVLGFTDKTAVDPVRSFREIGLDSLTAVELRNRLDAVTGLRLPSALVFDHPNLDALAGHLAELLMAEGKDDAGAAALSGIDALDRAVRGMAADDTRRDAVRRRLTELLAVVGHAPRDGDRSTRTAAGTESHGVQAGPDLLGQLDSASDDDLFAFIEDQL</sequence>
<feature type="domain" description="Carrier" evidence="10">
    <location>
        <begin position="2398"/>
        <end position="2473"/>
    </location>
</feature>
<dbReference type="InterPro" id="IPR014030">
    <property type="entry name" value="Ketoacyl_synth_N"/>
</dbReference>
<dbReference type="Gene3D" id="3.40.50.720">
    <property type="entry name" value="NAD(P)-binding Rossmann-like Domain"/>
    <property type="match status" value="3"/>
</dbReference>
<dbReference type="CDD" id="cd08952">
    <property type="entry name" value="KR_1_SDR_x"/>
    <property type="match status" value="2"/>
</dbReference>
<dbReference type="InterPro" id="IPR006162">
    <property type="entry name" value="Ppantetheine_attach_site"/>
</dbReference>
<dbReference type="Gene3D" id="1.10.1200.10">
    <property type="entry name" value="ACP-like"/>
    <property type="match status" value="4"/>
</dbReference>
<dbReference type="Pfam" id="PF00550">
    <property type="entry name" value="PP-binding"/>
    <property type="match status" value="4"/>
</dbReference>
<dbReference type="InterPro" id="IPR013968">
    <property type="entry name" value="PKS_KR"/>
</dbReference>
<dbReference type="InterPro" id="IPR018201">
    <property type="entry name" value="Ketoacyl_synth_AS"/>
</dbReference>
<dbReference type="InterPro" id="IPR016036">
    <property type="entry name" value="Malonyl_transacylase_ACP-bd"/>
</dbReference>
<evidence type="ECO:0000256" key="4">
    <source>
        <dbReference type="ARBA" id="ARBA00022679"/>
    </source>
</evidence>
<dbReference type="Gene3D" id="3.40.366.10">
    <property type="entry name" value="Malonyl-Coenzyme A Acyl Carrier Protein, domain 2"/>
    <property type="match status" value="4"/>
</dbReference>
<dbReference type="InterPro" id="IPR057326">
    <property type="entry name" value="KR_dom"/>
</dbReference>
<dbReference type="SUPFAM" id="SSF55048">
    <property type="entry name" value="Probable ACP-binding domain of malonyl-CoA ACP transacylase"/>
    <property type="match status" value="4"/>
</dbReference>
<dbReference type="InterPro" id="IPR016035">
    <property type="entry name" value="Acyl_Trfase/lysoPLipase"/>
</dbReference>
<dbReference type="SMART" id="SM01294">
    <property type="entry name" value="PKS_PP_betabranch"/>
    <property type="match status" value="3"/>
</dbReference>
<dbReference type="InterPro" id="IPR014043">
    <property type="entry name" value="Acyl_transferase_dom"/>
</dbReference>
<dbReference type="InterPro" id="IPR014031">
    <property type="entry name" value="Ketoacyl_synth_C"/>
</dbReference>
<feature type="domain" description="Ketosynthase family 3 (KS3)" evidence="11">
    <location>
        <begin position="3993"/>
        <end position="4418"/>
    </location>
</feature>
<reference evidence="13" key="1">
    <citation type="submission" date="2016-01" db="EMBL/GenBank/DDBJ databases">
        <title>Biosynthesis of aldgamycin: genetic basis for the biosynthesis of two related 4,6-dideoxy sugars D-chalcose and D-aldgarose.</title>
        <authorList>
            <person name="Tang X."/>
        </authorList>
    </citation>
    <scope>NUCLEOTIDE SEQUENCE</scope>
    <source>
        <strain evidence="13">A1</strain>
    </source>
</reference>
<comment type="pathway">
    <text evidence="1">Antibiotic biosynthesis.</text>
</comment>
<dbReference type="FunFam" id="1.10.1200.10:FF:000007">
    <property type="entry name" value="Probable polyketide synthase pks17"/>
    <property type="match status" value="3"/>
</dbReference>
<dbReference type="GO" id="GO:0004315">
    <property type="term" value="F:3-oxoacyl-[acyl-carrier-protein] synthase activity"/>
    <property type="evidence" value="ECO:0007669"/>
    <property type="project" value="InterPro"/>
</dbReference>
<evidence type="ECO:0000256" key="2">
    <source>
        <dbReference type="ARBA" id="ARBA00022450"/>
    </source>
</evidence>
<dbReference type="InterPro" id="IPR020806">
    <property type="entry name" value="PKS_PP-bd"/>
</dbReference>
<feature type="region of interest" description="C-terminal hotdog fold" evidence="8">
    <location>
        <begin position="5032"/>
        <end position="5173"/>
    </location>
</feature>
<dbReference type="InterPro" id="IPR020841">
    <property type="entry name" value="PKS_Beta-ketoAc_synthase_dom"/>
</dbReference>
<dbReference type="Gene3D" id="3.10.129.110">
    <property type="entry name" value="Polyketide synthase dehydratase"/>
    <property type="match status" value="1"/>
</dbReference>
<feature type="region of interest" description="N-terminal hotdog fold" evidence="8">
    <location>
        <begin position="4892"/>
        <end position="5016"/>
    </location>
</feature>
<feature type="domain" description="Ketosynthase family 3 (KS3)" evidence="11">
    <location>
        <begin position="2498"/>
        <end position="2923"/>
    </location>
</feature>
<dbReference type="InterPro" id="IPR036291">
    <property type="entry name" value="NAD(P)-bd_dom_sf"/>
</dbReference>
<dbReference type="SMART" id="SM00822">
    <property type="entry name" value="PKS_KR"/>
    <property type="match status" value="3"/>
</dbReference>
<name>A0A172MB28_9ACTN</name>
<evidence type="ECO:0000256" key="7">
    <source>
        <dbReference type="ARBA" id="ARBA00023315"/>
    </source>
</evidence>
<protein>
    <submittedName>
        <fullName evidence="13">AlmHI</fullName>
    </submittedName>
</protein>
<dbReference type="SMART" id="SM00823">
    <property type="entry name" value="PKS_PP"/>
    <property type="match status" value="4"/>
</dbReference>
<dbReference type="Pfam" id="PF00698">
    <property type="entry name" value="Acyl_transf_1"/>
    <property type="match status" value="4"/>
</dbReference>
<dbReference type="SMART" id="SM00826">
    <property type="entry name" value="PKS_DH"/>
    <property type="match status" value="1"/>
</dbReference>
<accession>A0A172MB28</accession>
<dbReference type="InterPro" id="IPR049552">
    <property type="entry name" value="PKS_DH_N"/>
</dbReference>
<dbReference type="SMART" id="SM00827">
    <property type="entry name" value="PKS_AT"/>
    <property type="match status" value="4"/>
</dbReference>
<dbReference type="PROSITE" id="PS00012">
    <property type="entry name" value="PHOSPHOPANTETHEINE"/>
    <property type="match status" value="2"/>
</dbReference>
<dbReference type="Gene3D" id="3.40.50.11460">
    <property type="match status" value="1"/>
</dbReference>
<dbReference type="SUPFAM" id="SSF47336">
    <property type="entry name" value="ACP-like"/>
    <property type="match status" value="4"/>
</dbReference>
<feature type="active site" description="Proton donor; for dehydratase activity" evidence="8">
    <location>
        <position position="5093"/>
    </location>
</feature>
<evidence type="ECO:0000259" key="12">
    <source>
        <dbReference type="PROSITE" id="PS52019"/>
    </source>
</evidence>
<dbReference type="SUPFAM" id="SSF52151">
    <property type="entry name" value="FabD/lysophospholipase-like"/>
    <property type="match status" value="4"/>
</dbReference>
<dbReference type="Pfam" id="PF00109">
    <property type="entry name" value="ketoacyl-synt"/>
    <property type="match status" value="4"/>
</dbReference>
<keyword evidence="4" id="KW-0808">Transferase</keyword>
<dbReference type="InterPro" id="IPR050091">
    <property type="entry name" value="PKS_NRPS_Biosynth_Enz"/>
</dbReference>
<feature type="domain" description="Carrier" evidence="10">
    <location>
        <begin position="5708"/>
        <end position="5783"/>
    </location>
</feature>
<dbReference type="GO" id="GO:0004312">
    <property type="term" value="F:fatty acid synthase activity"/>
    <property type="evidence" value="ECO:0007669"/>
    <property type="project" value="TreeGrafter"/>
</dbReference>
<dbReference type="Pfam" id="PF02801">
    <property type="entry name" value="Ketoacyl-synt_C"/>
    <property type="match status" value="4"/>
</dbReference>
<feature type="domain" description="Carrier" evidence="10">
    <location>
        <begin position="3894"/>
        <end position="3969"/>
    </location>
</feature>
<evidence type="ECO:0000256" key="6">
    <source>
        <dbReference type="ARBA" id="ARBA00023268"/>
    </source>
</evidence>
<evidence type="ECO:0000313" key="13">
    <source>
        <dbReference type="EMBL" id="ANC94966.1"/>
    </source>
</evidence>
<feature type="domain" description="PKS/mFAS DH" evidence="12">
    <location>
        <begin position="4892"/>
        <end position="5173"/>
    </location>
</feature>
<feature type="region of interest" description="Disordered" evidence="9">
    <location>
        <begin position="5833"/>
        <end position="5857"/>
    </location>
</feature>
<keyword evidence="6" id="KW-0511">Multifunctional enzyme</keyword>
<organism evidence="13">
    <name type="scientific">Streptomyces sp. A1(2016)</name>
    <dbReference type="NCBI Taxonomy" id="1846204"/>
    <lineage>
        <taxon>Bacteria</taxon>
        <taxon>Bacillati</taxon>
        <taxon>Actinomycetota</taxon>
        <taxon>Actinomycetes</taxon>
        <taxon>Kitasatosporales</taxon>
        <taxon>Streptomycetaceae</taxon>
        <taxon>Streptomyces</taxon>
    </lineage>
</organism>
<dbReference type="InterPro" id="IPR009081">
    <property type="entry name" value="PP-bd_ACP"/>
</dbReference>
<dbReference type="Pfam" id="PF21089">
    <property type="entry name" value="PKS_DH_N"/>
    <property type="match status" value="1"/>
</dbReference>
<dbReference type="InterPro" id="IPR020807">
    <property type="entry name" value="PKS_DH"/>
</dbReference>
<keyword evidence="5" id="KW-0045">Antibiotic biosynthesis</keyword>
<dbReference type="InterPro" id="IPR032821">
    <property type="entry name" value="PKS_assoc"/>
</dbReference>
<dbReference type="Pfam" id="PF14765">
    <property type="entry name" value="PS-DH"/>
    <property type="match status" value="1"/>
</dbReference>
<dbReference type="InterPro" id="IPR042104">
    <property type="entry name" value="PKS_dehydratase_sf"/>
</dbReference>
<dbReference type="InterPro" id="IPR049900">
    <property type="entry name" value="PKS_mFAS_DH"/>
</dbReference>
<feature type="domain" description="Carrier" evidence="10">
    <location>
        <begin position="915"/>
        <end position="990"/>
    </location>
</feature>
<feature type="active site" description="Proton acceptor; for dehydratase activity" evidence="8">
    <location>
        <position position="4924"/>
    </location>
</feature>